<dbReference type="AlphaFoldDB" id="A0A6A5T422"/>
<reference evidence="1" key="1">
    <citation type="journal article" date="2020" name="Stud. Mycol.">
        <title>101 Dothideomycetes genomes: a test case for predicting lifestyles and emergence of pathogens.</title>
        <authorList>
            <person name="Haridas S."/>
            <person name="Albert R."/>
            <person name="Binder M."/>
            <person name="Bloem J."/>
            <person name="Labutti K."/>
            <person name="Salamov A."/>
            <person name="Andreopoulos B."/>
            <person name="Baker S."/>
            <person name="Barry K."/>
            <person name="Bills G."/>
            <person name="Bluhm B."/>
            <person name="Cannon C."/>
            <person name="Castanera R."/>
            <person name="Culley D."/>
            <person name="Daum C."/>
            <person name="Ezra D."/>
            <person name="Gonzalez J."/>
            <person name="Henrissat B."/>
            <person name="Kuo A."/>
            <person name="Liang C."/>
            <person name="Lipzen A."/>
            <person name="Lutzoni F."/>
            <person name="Magnuson J."/>
            <person name="Mondo S."/>
            <person name="Nolan M."/>
            <person name="Ohm R."/>
            <person name="Pangilinan J."/>
            <person name="Park H.-J."/>
            <person name="Ramirez L."/>
            <person name="Alfaro M."/>
            <person name="Sun H."/>
            <person name="Tritt A."/>
            <person name="Yoshinaga Y."/>
            <person name="Zwiers L.-H."/>
            <person name="Turgeon B."/>
            <person name="Goodwin S."/>
            <person name="Spatafora J."/>
            <person name="Crous P."/>
            <person name="Grigoriev I."/>
        </authorList>
    </citation>
    <scope>NUCLEOTIDE SEQUENCE</scope>
    <source>
        <strain evidence="1">CBS 161.51</strain>
    </source>
</reference>
<dbReference type="Proteomes" id="UP000800038">
    <property type="component" value="Unassembled WGS sequence"/>
</dbReference>
<protein>
    <recommendedName>
        <fullName evidence="3">Cell wall protein PhiA</fullName>
    </recommendedName>
</protein>
<accession>A0A6A5T422</accession>
<name>A0A6A5T422_9PLEO</name>
<evidence type="ECO:0000313" key="1">
    <source>
        <dbReference type="EMBL" id="KAF1946622.1"/>
    </source>
</evidence>
<sequence>MAAAAATIATAAPACAAPAAPVTSTISDGDVFRVQTLRSGSDLQFASLQAIKGGLRVNAPEQGSTCGSEVNYASFKLSNGSLFLNTAHPSQQIYVNRSGMGQGIIQYVTGAQQPTKGAEATTFAINDSGYLVFRDQTGEDIGFQACPNALGGGSSIWLEGVTNPGGNSGCIPFTARAQKEDTPEQCSYSQ</sequence>
<organism evidence="1 2">
    <name type="scientific">Clathrospora elynae</name>
    <dbReference type="NCBI Taxonomy" id="706981"/>
    <lineage>
        <taxon>Eukaryota</taxon>
        <taxon>Fungi</taxon>
        <taxon>Dikarya</taxon>
        <taxon>Ascomycota</taxon>
        <taxon>Pezizomycotina</taxon>
        <taxon>Dothideomycetes</taxon>
        <taxon>Pleosporomycetidae</taxon>
        <taxon>Pleosporales</taxon>
        <taxon>Diademaceae</taxon>
        <taxon>Clathrospora</taxon>
    </lineage>
</organism>
<evidence type="ECO:0000313" key="2">
    <source>
        <dbReference type="Proteomes" id="UP000800038"/>
    </source>
</evidence>
<proteinExistence type="predicted"/>
<dbReference type="OrthoDB" id="4093325at2759"/>
<dbReference type="EMBL" id="ML976002">
    <property type="protein sequence ID" value="KAF1946622.1"/>
    <property type="molecule type" value="Genomic_DNA"/>
</dbReference>
<gene>
    <name evidence="1" type="ORF">EJ02DRAFT_450354</name>
</gene>
<evidence type="ECO:0008006" key="3">
    <source>
        <dbReference type="Google" id="ProtNLM"/>
    </source>
</evidence>
<keyword evidence="2" id="KW-1185">Reference proteome</keyword>